<sequence>MLASLLALLGYQLGAPLGAQLRAPQPTMQQTFSLNSFPLPGPIQPVNSQALVKLAKADESTKGGLFLATENAEKPREGVVVAVGEGRVHPDTGVIMPVGVKVGDLVLLSGDVGEQVEYCGSAHQFIADESILGVFEGGVSGSPESFRPLRDLLLIKLAESATSTSSGIAIAVGDNDAAPQGEVIAVGPGRQTSMGGVAPMDVSKGDNVMFQSFAGSDVTLVGGKYKVVSASDCIAKW</sequence>
<dbReference type="GO" id="GO:0005524">
    <property type="term" value="F:ATP binding"/>
    <property type="evidence" value="ECO:0007669"/>
    <property type="project" value="InterPro"/>
</dbReference>
<dbReference type="SMART" id="SM00883">
    <property type="entry name" value="Cpn10"/>
    <property type="match status" value="2"/>
</dbReference>
<dbReference type="Gene3D" id="2.30.33.40">
    <property type="entry name" value="GroES chaperonin"/>
    <property type="match status" value="2"/>
</dbReference>
<dbReference type="InterPro" id="IPR037124">
    <property type="entry name" value="Chaperonin_GroES_sf"/>
</dbReference>
<dbReference type="InterPro" id="IPR011032">
    <property type="entry name" value="GroES-like_sf"/>
</dbReference>
<dbReference type="GO" id="GO:0046872">
    <property type="term" value="F:metal ion binding"/>
    <property type="evidence" value="ECO:0007669"/>
    <property type="project" value="TreeGrafter"/>
</dbReference>
<reference evidence="8" key="1">
    <citation type="submission" date="2021-01" db="EMBL/GenBank/DDBJ databases">
        <authorList>
            <person name="Corre E."/>
            <person name="Pelletier E."/>
            <person name="Niang G."/>
            <person name="Scheremetjew M."/>
            <person name="Finn R."/>
            <person name="Kale V."/>
            <person name="Holt S."/>
            <person name="Cochrane G."/>
            <person name="Meng A."/>
            <person name="Brown T."/>
            <person name="Cohen L."/>
        </authorList>
    </citation>
    <scope>NUCLEOTIDE SEQUENCE</scope>
    <source>
        <strain evidence="8">SPMC142</strain>
    </source>
</reference>
<dbReference type="AlphaFoldDB" id="A0A7S3W3R8"/>
<dbReference type="CDD" id="cd00320">
    <property type="entry name" value="cpn10"/>
    <property type="match status" value="2"/>
</dbReference>
<evidence type="ECO:0000256" key="7">
    <source>
        <dbReference type="SAM" id="SignalP"/>
    </source>
</evidence>
<dbReference type="Pfam" id="PF00166">
    <property type="entry name" value="Cpn10"/>
    <property type="match status" value="2"/>
</dbReference>
<dbReference type="SUPFAM" id="SSF50129">
    <property type="entry name" value="GroES-like"/>
    <property type="match status" value="2"/>
</dbReference>
<evidence type="ECO:0000256" key="3">
    <source>
        <dbReference type="ARBA" id="ARBA00031971"/>
    </source>
</evidence>
<evidence type="ECO:0000256" key="2">
    <source>
        <dbReference type="ARBA" id="ARBA00023186"/>
    </source>
</evidence>
<dbReference type="PRINTS" id="PR00297">
    <property type="entry name" value="CHAPERONIN10"/>
</dbReference>
<accession>A0A7S3W3R8</accession>
<feature type="chain" id="PRO_5030873847" description="20 kDa chaperonin, chloroplastic" evidence="7">
    <location>
        <begin position="19"/>
        <end position="237"/>
    </location>
</feature>
<dbReference type="FunFam" id="2.30.33.40:FF:000001">
    <property type="entry name" value="10 kDa chaperonin"/>
    <property type="match status" value="2"/>
</dbReference>
<dbReference type="PANTHER" id="PTHR10772:SF63">
    <property type="entry name" value="20 KDA CHAPERONIN, CHLOROPLASTIC"/>
    <property type="match status" value="1"/>
</dbReference>
<dbReference type="PANTHER" id="PTHR10772">
    <property type="entry name" value="10 KDA HEAT SHOCK PROTEIN"/>
    <property type="match status" value="1"/>
</dbReference>
<evidence type="ECO:0000256" key="6">
    <source>
        <dbReference type="RuleBase" id="RU003479"/>
    </source>
</evidence>
<keyword evidence="2 6" id="KW-0143">Chaperone</keyword>
<dbReference type="EMBL" id="HBIQ01021444">
    <property type="protein sequence ID" value="CAE0534635.1"/>
    <property type="molecule type" value="Transcribed_RNA"/>
</dbReference>
<keyword evidence="7" id="KW-0732">Signal</keyword>
<feature type="signal peptide" evidence="7">
    <location>
        <begin position="1"/>
        <end position="18"/>
    </location>
</feature>
<dbReference type="GO" id="GO:0051082">
    <property type="term" value="F:unfolded protein binding"/>
    <property type="evidence" value="ECO:0007669"/>
    <property type="project" value="TreeGrafter"/>
</dbReference>
<evidence type="ECO:0000256" key="4">
    <source>
        <dbReference type="ARBA" id="ARBA00073031"/>
    </source>
</evidence>
<dbReference type="GO" id="GO:0044183">
    <property type="term" value="F:protein folding chaperone"/>
    <property type="evidence" value="ECO:0007669"/>
    <property type="project" value="InterPro"/>
</dbReference>
<organism evidence="8">
    <name type="scientific">Strombidinopsis acuminata</name>
    <dbReference type="NCBI Taxonomy" id="141414"/>
    <lineage>
        <taxon>Eukaryota</taxon>
        <taxon>Sar</taxon>
        <taxon>Alveolata</taxon>
        <taxon>Ciliophora</taxon>
        <taxon>Intramacronucleata</taxon>
        <taxon>Spirotrichea</taxon>
        <taxon>Choreotrichia</taxon>
        <taxon>Choreotrichida</taxon>
        <taxon>Strombidinopsidae</taxon>
        <taxon>Strombidinopsis</taxon>
    </lineage>
</organism>
<protein>
    <recommendedName>
        <fullName evidence="4">20 kDa chaperonin, chloroplastic</fullName>
    </recommendedName>
    <alternativeName>
        <fullName evidence="3">Chaperonin 10</fullName>
    </alternativeName>
    <alternativeName>
        <fullName evidence="5">Protein Cpn21</fullName>
    </alternativeName>
</protein>
<dbReference type="GO" id="GO:0051087">
    <property type="term" value="F:protein-folding chaperone binding"/>
    <property type="evidence" value="ECO:0007669"/>
    <property type="project" value="TreeGrafter"/>
</dbReference>
<name>A0A7S3W3R8_9SPIT</name>
<comment type="similarity">
    <text evidence="1 6">Belongs to the GroES chaperonin family.</text>
</comment>
<evidence type="ECO:0000256" key="1">
    <source>
        <dbReference type="ARBA" id="ARBA00006975"/>
    </source>
</evidence>
<evidence type="ECO:0000256" key="5">
    <source>
        <dbReference type="ARBA" id="ARBA00079398"/>
    </source>
</evidence>
<evidence type="ECO:0000313" key="8">
    <source>
        <dbReference type="EMBL" id="CAE0534635.1"/>
    </source>
</evidence>
<gene>
    <name evidence="8" type="ORF">SACU0126_LOCUS7185</name>
</gene>
<proteinExistence type="inferred from homology"/>
<dbReference type="InterPro" id="IPR020818">
    <property type="entry name" value="Chaperonin_GroES"/>
</dbReference>